<evidence type="ECO:0000256" key="1">
    <source>
        <dbReference type="ARBA" id="ARBA00022553"/>
    </source>
</evidence>
<dbReference type="PROSITE" id="PS50110">
    <property type="entry name" value="RESPONSE_REGULATORY"/>
    <property type="match status" value="1"/>
</dbReference>
<proteinExistence type="predicted"/>
<comment type="caution">
    <text evidence="8">The sequence shown here is derived from an EMBL/GenBank/DDBJ whole genome shotgun (WGS) entry which is preliminary data.</text>
</comment>
<evidence type="ECO:0000313" key="8">
    <source>
        <dbReference type="EMBL" id="MBO0938963.1"/>
    </source>
</evidence>
<evidence type="ECO:0000259" key="7">
    <source>
        <dbReference type="PROSITE" id="PS50110"/>
    </source>
</evidence>
<evidence type="ECO:0000256" key="4">
    <source>
        <dbReference type="ARBA" id="ARBA00023163"/>
    </source>
</evidence>
<keyword evidence="4" id="KW-0804">Transcription</keyword>
<evidence type="ECO:0000313" key="9">
    <source>
        <dbReference type="Proteomes" id="UP000664034"/>
    </source>
</evidence>
<dbReference type="GO" id="GO:0006355">
    <property type="term" value="P:regulation of DNA-templated transcription"/>
    <property type="evidence" value="ECO:0007669"/>
    <property type="project" value="InterPro"/>
</dbReference>
<reference evidence="8" key="1">
    <citation type="submission" date="2021-03" db="EMBL/GenBank/DDBJ databases">
        <title>Fibrella sp. HMF5335 genome sequencing and assembly.</title>
        <authorList>
            <person name="Kang H."/>
            <person name="Kim H."/>
            <person name="Bae S."/>
            <person name="Joh K."/>
        </authorList>
    </citation>
    <scope>NUCLEOTIDE SEQUENCE</scope>
    <source>
        <strain evidence="8">HMF5335</strain>
    </source>
</reference>
<dbReference type="CDD" id="cd06170">
    <property type="entry name" value="LuxR_C_like"/>
    <property type="match status" value="1"/>
</dbReference>
<dbReference type="PANTHER" id="PTHR43214:SF41">
    <property type="entry name" value="NITRATE_NITRITE RESPONSE REGULATOR PROTEIN NARP"/>
    <property type="match status" value="1"/>
</dbReference>
<feature type="domain" description="HTH luxR-type" evidence="6">
    <location>
        <begin position="148"/>
        <end position="213"/>
    </location>
</feature>
<protein>
    <submittedName>
        <fullName evidence="8">Response regulator transcription factor</fullName>
    </submittedName>
</protein>
<name>A0A939K6L5_9BACT</name>
<feature type="modified residue" description="4-aspartylphosphate" evidence="5">
    <location>
        <position position="59"/>
    </location>
</feature>
<dbReference type="SMART" id="SM00421">
    <property type="entry name" value="HTH_LUXR"/>
    <property type="match status" value="1"/>
</dbReference>
<dbReference type="PROSITE" id="PS00622">
    <property type="entry name" value="HTH_LUXR_1"/>
    <property type="match status" value="1"/>
</dbReference>
<sequence length="214" mass="23808">MPPEPVSRILLIDDHRVFNDALKSLLNEQPDLTVCGQVSKASEAIHAVQRTSPHLILLDINLQGVNGIDLGRAILSDFPLVRILMLTMYNQPKLLDEARRVGLQGYLLKDASTNDLLRAIRNVLNGGTSFDANVPNLTSPPEDPFGDQFASRLHLTFREVEIIALIREGLSNEQIADKIHLSPETVKTHRKNIHFKLGISKVTELVQFAIKNGI</sequence>
<evidence type="ECO:0000256" key="5">
    <source>
        <dbReference type="PROSITE-ProRule" id="PRU00169"/>
    </source>
</evidence>
<evidence type="ECO:0000256" key="3">
    <source>
        <dbReference type="ARBA" id="ARBA00023125"/>
    </source>
</evidence>
<dbReference type="PRINTS" id="PR00038">
    <property type="entry name" value="HTHLUXR"/>
</dbReference>
<dbReference type="InterPro" id="IPR016032">
    <property type="entry name" value="Sig_transdc_resp-reg_C-effctor"/>
</dbReference>
<dbReference type="SMART" id="SM00448">
    <property type="entry name" value="REC"/>
    <property type="match status" value="1"/>
</dbReference>
<dbReference type="RefSeq" id="WP_207366490.1">
    <property type="nucleotide sequence ID" value="NZ_JAFMYV010000011.1"/>
</dbReference>
<dbReference type="SUPFAM" id="SSF46894">
    <property type="entry name" value="C-terminal effector domain of the bipartite response regulators"/>
    <property type="match status" value="1"/>
</dbReference>
<dbReference type="Pfam" id="PF00196">
    <property type="entry name" value="GerE"/>
    <property type="match status" value="1"/>
</dbReference>
<dbReference type="SUPFAM" id="SSF52172">
    <property type="entry name" value="CheY-like"/>
    <property type="match status" value="1"/>
</dbReference>
<dbReference type="PROSITE" id="PS50043">
    <property type="entry name" value="HTH_LUXR_2"/>
    <property type="match status" value="1"/>
</dbReference>
<keyword evidence="1 5" id="KW-0597">Phosphoprotein</keyword>
<dbReference type="PANTHER" id="PTHR43214">
    <property type="entry name" value="TWO-COMPONENT RESPONSE REGULATOR"/>
    <property type="match status" value="1"/>
</dbReference>
<dbReference type="EMBL" id="JAFMYV010000011">
    <property type="protein sequence ID" value="MBO0938963.1"/>
    <property type="molecule type" value="Genomic_DNA"/>
</dbReference>
<keyword evidence="9" id="KW-1185">Reference proteome</keyword>
<dbReference type="Gene3D" id="3.40.50.2300">
    <property type="match status" value="1"/>
</dbReference>
<dbReference type="Proteomes" id="UP000664034">
    <property type="component" value="Unassembled WGS sequence"/>
</dbReference>
<feature type="domain" description="Response regulatory" evidence="7">
    <location>
        <begin position="8"/>
        <end position="124"/>
    </location>
</feature>
<dbReference type="InterPro" id="IPR001789">
    <property type="entry name" value="Sig_transdc_resp-reg_receiver"/>
</dbReference>
<dbReference type="InterPro" id="IPR000792">
    <property type="entry name" value="Tscrpt_reg_LuxR_C"/>
</dbReference>
<dbReference type="GO" id="GO:0003677">
    <property type="term" value="F:DNA binding"/>
    <property type="evidence" value="ECO:0007669"/>
    <property type="project" value="UniProtKB-KW"/>
</dbReference>
<evidence type="ECO:0000256" key="2">
    <source>
        <dbReference type="ARBA" id="ARBA00023015"/>
    </source>
</evidence>
<dbReference type="InterPro" id="IPR058245">
    <property type="entry name" value="NreC/VraR/RcsB-like_REC"/>
</dbReference>
<dbReference type="AlphaFoldDB" id="A0A939K6L5"/>
<dbReference type="InterPro" id="IPR039420">
    <property type="entry name" value="WalR-like"/>
</dbReference>
<gene>
    <name evidence="8" type="ORF">J2I47_20590</name>
</gene>
<keyword evidence="2" id="KW-0805">Transcription regulation</keyword>
<dbReference type="Pfam" id="PF00072">
    <property type="entry name" value="Response_reg"/>
    <property type="match status" value="1"/>
</dbReference>
<organism evidence="8 9">
    <name type="scientific">Fibrella rubiginis</name>
    <dbReference type="NCBI Taxonomy" id="2817060"/>
    <lineage>
        <taxon>Bacteria</taxon>
        <taxon>Pseudomonadati</taxon>
        <taxon>Bacteroidota</taxon>
        <taxon>Cytophagia</taxon>
        <taxon>Cytophagales</taxon>
        <taxon>Spirosomataceae</taxon>
        <taxon>Fibrella</taxon>
    </lineage>
</organism>
<dbReference type="GO" id="GO:0000160">
    <property type="term" value="P:phosphorelay signal transduction system"/>
    <property type="evidence" value="ECO:0007669"/>
    <property type="project" value="InterPro"/>
</dbReference>
<accession>A0A939K6L5</accession>
<dbReference type="CDD" id="cd17535">
    <property type="entry name" value="REC_NarL-like"/>
    <property type="match status" value="1"/>
</dbReference>
<evidence type="ECO:0000259" key="6">
    <source>
        <dbReference type="PROSITE" id="PS50043"/>
    </source>
</evidence>
<dbReference type="InterPro" id="IPR011006">
    <property type="entry name" value="CheY-like_superfamily"/>
</dbReference>
<keyword evidence="3" id="KW-0238">DNA-binding</keyword>